<sequence>MNIVQLIFKRKNLSKLNKYRFKKENDYLYKIIKEADREPCYIMGDLNLLLDKNGIPALKIPPREIIDKYDESKKVLFEKICDDYNENPEKTLKVLFGKIKADRLYSMNLSNKKLDKLIKRGGLEYYSNLVKKDN</sequence>
<evidence type="ECO:0000313" key="1">
    <source>
        <dbReference type="EMBL" id="MCY7008748.1"/>
    </source>
</evidence>
<dbReference type="EMBL" id="JAOXXL010000028">
    <property type="protein sequence ID" value="MCY7008748.1"/>
    <property type="molecule type" value="Genomic_DNA"/>
</dbReference>
<proteinExistence type="predicted"/>
<reference evidence="1" key="1">
    <citation type="submission" date="2022-09" db="EMBL/GenBank/DDBJ databases">
        <authorList>
            <person name="Zoaiter M."/>
        </authorList>
    </citation>
    <scope>NUCLEOTIDE SEQUENCE</scope>
    <source>
        <strain evidence="1">DSM 19848</strain>
    </source>
</reference>
<dbReference type="Proteomes" id="UP001062738">
    <property type="component" value="Unassembled WGS sequence"/>
</dbReference>
<keyword evidence="2" id="KW-1185">Reference proteome</keyword>
<organism evidence="1 2">
    <name type="scientific">Fusobacterium simiae</name>
    <dbReference type="NCBI Taxonomy" id="855"/>
    <lineage>
        <taxon>Bacteria</taxon>
        <taxon>Fusobacteriati</taxon>
        <taxon>Fusobacteriota</taxon>
        <taxon>Fusobacteriia</taxon>
        <taxon>Fusobacteriales</taxon>
        <taxon>Fusobacteriaceae</taxon>
        <taxon>Fusobacterium</taxon>
    </lineage>
</organism>
<protein>
    <submittedName>
        <fullName evidence="1">Uncharacterized protein</fullName>
    </submittedName>
</protein>
<comment type="caution">
    <text evidence="1">The sequence shown here is derived from an EMBL/GenBank/DDBJ whole genome shotgun (WGS) entry which is preliminary data.</text>
</comment>
<name>A0ABT4DL70_FUSSI</name>
<accession>A0ABT4DL70</accession>
<evidence type="ECO:0000313" key="2">
    <source>
        <dbReference type="Proteomes" id="UP001062738"/>
    </source>
</evidence>
<dbReference type="RefSeq" id="WP_265152548.1">
    <property type="nucleotide sequence ID" value="NZ_JAOXXL010000028.1"/>
</dbReference>
<gene>
    <name evidence="1" type="ORF">OCK72_08935</name>
</gene>